<gene>
    <name evidence="1" type="ORF">E8L03_02720</name>
</gene>
<sequence>MLGSLRYHTRARRACCIVLAAALCMLFLLASCSYQEERSGSGRRVKKQSVIDNAPVDSLLQDQLFAARVSRNLYRG</sequence>
<name>A0ABX6NBE1_9BACT</name>
<evidence type="ECO:0000313" key="1">
    <source>
        <dbReference type="EMBL" id="QJT07904.1"/>
    </source>
</evidence>
<dbReference type="EMBL" id="CP039543">
    <property type="protein sequence ID" value="QJT07904.1"/>
    <property type="molecule type" value="Genomic_DNA"/>
</dbReference>
<protein>
    <submittedName>
        <fullName evidence="1">Uncharacterized protein</fullName>
    </submittedName>
</protein>
<evidence type="ECO:0000313" key="2">
    <source>
        <dbReference type="Proteomes" id="UP000503251"/>
    </source>
</evidence>
<dbReference type="Proteomes" id="UP000503251">
    <property type="component" value="Chromosome"/>
</dbReference>
<organism evidence="1 2">
    <name type="scientific">Oceanidesulfovibrio marinus</name>
    <dbReference type="NCBI Taxonomy" id="370038"/>
    <lineage>
        <taxon>Bacteria</taxon>
        <taxon>Pseudomonadati</taxon>
        <taxon>Thermodesulfobacteriota</taxon>
        <taxon>Desulfovibrionia</taxon>
        <taxon>Desulfovibrionales</taxon>
        <taxon>Desulfovibrionaceae</taxon>
        <taxon>Oceanidesulfovibrio</taxon>
    </lineage>
</organism>
<reference evidence="1 2" key="1">
    <citation type="submission" date="2019-04" db="EMBL/GenBank/DDBJ databases">
        <title>Isolation and culture of sulfate reducing bacteria from the cold seep of the South China Sea.</title>
        <authorList>
            <person name="Sun C."/>
            <person name="Liu R."/>
        </authorList>
    </citation>
    <scope>NUCLEOTIDE SEQUENCE [LARGE SCALE GENOMIC DNA]</scope>
    <source>
        <strain evidence="1 2">CS1</strain>
    </source>
</reference>
<dbReference type="PROSITE" id="PS51257">
    <property type="entry name" value="PROKAR_LIPOPROTEIN"/>
    <property type="match status" value="1"/>
</dbReference>
<keyword evidence="2" id="KW-1185">Reference proteome</keyword>
<proteinExistence type="predicted"/>
<dbReference type="RefSeq" id="WP_171266491.1">
    <property type="nucleotide sequence ID" value="NZ_CP039543.1"/>
</dbReference>
<accession>A0ABX6NBE1</accession>